<feature type="chain" id="PRO_5032674677" description="PiggyBac transposable element-derived protein domain-containing protein" evidence="2">
    <location>
        <begin position="18"/>
        <end position="220"/>
    </location>
</feature>
<protein>
    <recommendedName>
        <fullName evidence="3">PiggyBac transposable element-derived protein domain-containing protein</fullName>
    </recommendedName>
</protein>
<dbReference type="InterPro" id="IPR029526">
    <property type="entry name" value="PGBD"/>
</dbReference>
<comment type="caution">
    <text evidence="4">The sequence shown here is derived from an EMBL/GenBank/DDBJ whole genome shotgun (WGS) entry which is preliminary data.</text>
</comment>
<keyword evidence="2" id="KW-0732">Signal</keyword>
<evidence type="ECO:0000256" key="2">
    <source>
        <dbReference type="SAM" id="SignalP"/>
    </source>
</evidence>
<feature type="compositionally biased region" description="Acidic residues" evidence="1">
    <location>
        <begin position="30"/>
        <end position="40"/>
    </location>
</feature>
<dbReference type="EMBL" id="UYJE01003898">
    <property type="protein sequence ID" value="VDI23256.1"/>
    <property type="molecule type" value="Genomic_DNA"/>
</dbReference>
<feature type="domain" description="PiggyBac transposable element-derived protein" evidence="3">
    <location>
        <begin position="78"/>
        <end position="219"/>
    </location>
</feature>
<dbReference type="AlphaFoldDB" id="A0A8B6DT18"/>
<proteinExistence type="predicted"/>
<gene>
    <name evidence="4" type="ORF">MGAL_10B000761</name>
</gene>
<evidence type="ECO:0000313" key="5">
    <source>
        <dbReference type="Proteomes" id="UP000596742"/>
    </source>
</evidence>
<name>A0A8B6DT18_MYTGA</name>
<reference evidence="4" key="1">
    <citation type="submission" date="2018-11" db="EMBL/GenBank/DDBJ databases">
        <authorList>
            <person name="Alioto T."/>
            <person name="Alioto T."/>
        </authorList>
    </citation>
    <scope>NUCLEOTIDE SEQUENCE</scope>
</reference>
<dbReference type="PANTHER" id="PTHR46599">
    <property type="entry name" value="PIGGYBAC TRANSPOSABLE ELEMENT-DERIVED PROTEIN 4"/>
    <property type="match status" value="1"/>
</dbReference>
<organism evidence="4 5">
    <name type="scientific">Mytilus galloprovincialis</name>
    <name type="common">Mediterranean mussel</name>
    <dbReference type="NCBI Taxonomy" id="29158"/>
    <lineage>
        <taxon>Eukaryota</taxon>
        <taxon>Metazoa</taxon>
        <taxon>Spiralia</taxon>
        <taxon>Lophotrochozoa</taxon>
        <taxon>Mollusca</taxon>
        <taxon>Bivalvia</taxon>
        <taxon>Autobranchia</taxon>
        <taxon>Pteriomorphia</taxon>
        <taxon>Mytilida</taxon>
        <taxon>Mytiloidea</taxon>
        <taxon>Mytilidae</taxon>
        <taxon>Mytilinae</taxon>
        <taxon>Mytilus</taxon>
    </lineage>
</organism>
<keyword evidence="5" id="KW-1185">Reference proteome</keyword>
<evidence type="ECO:0000259" key="3">
    <source>
        <dbReference type="Pfam" id="PF13843"/>
    </source>
</evidence>
<accession>A0A8B6DT18</accession>
<evidence type="ECO:0000313" key="4">
    <source>
        <dbReference type="EMBL" id="VDI23256.1"/>
    </source>
</evidence>
<dbReference type="Proteomes" id="UP000596742">
    <property type="component" value="Unassembled WGS sequence"/>
</dbReference>
<dbReference type="PANTHER" id="PTHR46599:SF3">
    <property type="entry name" value="PIGGYBAC TRANSPOSABLE ELEMENT-DERIVED PROTEIN 4"/>
    <property type="match status" value="1"/>
</dbReference>
<dbReference type="OrthoDB" id="6073352at2759"/>
<sequence>MTLGVVTLLLGGGVVNGGNNGDVDLSQDITESESSEDEENVPNQRPWFRIYPPEIDEMQQNFEKNAGPQEAPPRNSRPISYFFLFMTMDFLRQIVTETNRYAADYIASKDRIQRFSRLHDWFKVGVLTLKDLKAFLAVIIKKPVITEYWNTRFASQSAKWFRDMFSRNRFQLILKFFHITNNDMIPTRDDPKYSPTRTFQCFVDLFNAKSKQYYTPNQSL</sequence>
<feature type="signal peptide" evidence="2">
    <location>
        <begin position="1"/>
        <end position="17"/>
    </location>
</feature>
<evidence type="ECO:0000256" key="1">
    <source>
        <dbReference type="SAM" id="MobiDB-lite"/>
    </source>
</evidence>
<dbReference type="Pfam" id="PF13843">
    <property type="entry name" value="DDE_Tnp_1_7"/>
    <property type="match status" value="1"/>
</dbReference>
<feature type="region of interest" description="Disordered" evidence="1">
    <location>
        <begin position="20"/>
        <end position="43"/>
    </location>
</feature>